<protein>
    <submittedName>
        <fullName evidence="2">Thioredoxin</fullName>
    </submittedName>
</protein>
<evidence type="ECO:0000313" key="3">
    <source>
        <dbReference type="Proteomes" id="UP000295341"/>
    </source>
</evidence>
<evidence type="ECO:0000313" key="2">
    <source>
        <dbReference type="EMBL" id="TDU32352.1"/>
    </source>
</evidence>
<organism evidence="2 3">
    <name type="scientific">Panacagrimonas perspica</name>
    <dbReference type="NCBI Taxonomy" id="381431"/>
    <lineage>
        <taxon>Bacteria</taxon>
        <taxon>Pseudomonadati</taxon>
        <taxon>Pseudomonadota</taxon>
        <taxon>Gammaproteobacteria</taxon>
        <taxon>Nevskiales</taxon>
        <taxon>Nevskiaceae</taxon>
        <taxon>Panacagrimonas</taxon>
    </lineage>
</organism>
<keyword evidence="3" id="KW-1185">Reference proteome</keyword>
<dbReference type="AlphaFoldDB" id="A0A4R7PEX3"/>
<comment type="caution">
    <text evidence="2">The sequence shown here is derived from an EMBL/GenBank/DDBJ whole genome shotgun (WGS) entry which is preliminary data.</text>
</comment>
<sequence length="136" mass="15116">MLAWCLLSGGWAQAQKGEPLSKPYAILVYADWCYNCKQIIPRLDPLIPKYADRIEFERFDMTNDERKVHSRQRAQDLGVGPIYFANKGTGVLLLINRQREKVGELRSTSSDEQMVAALDALAAGKPVPAAVPDTAP</sequence>
<proteinExistence type="predicted"/>
<dbReference type="Proteomes" id="UP000295341">
    <property type="component" value="Unassembled WGS sequence"/>
</dbReference>
<evidence type="ECO:0000259" key="1">
    <source>
        <dbReference type="PROSITE" id="PS51352"/>
    </source>
</evidence>
<reference evidence="2 3" key="1">
    <citation type="submission" date="2019-03" db="EMBL/GenBank/DDBJ databases">
        <title>Genomic Encyclopedia of Type Strains, Phase IV (KMG-IV): sequencing the most valuable type-strain genomes for metagenomic binning, comparative biology and taxonomic classification.</title>
        <authorList>
            <person name="Goeker M."/>
        </authorList>
    </citation>
    <scope>NUCLEOTIDE SEQUENCE [LARGE SCALE GENOMIC DNA]</scope>
    <source>
        <strain evidence="2 3">DSM 26377</strain>
    </source>
</reference>
<dbReference type="Pfam" id="PF00085">
    <property type="entry name" value="Thioredoxin"/>
    <property type="match status" value="1"/>
</dbReference>
<dbReference type="InterPro" id="IPR013766">
    <property type="entry name" value="Thioredoxin_domain"/>
</dbReference>
<feature type="domain" description="Thioredoxin" evidence="1">
    <location>
        <begin position="1"/>
        <end position="123"/>
    </location>
</feature>
<dbReference type="Gene3D" id="3.40.30.10">
    <property type="entry name" value="Glutaredoxin"/>
    <property type="match status" value="1"/>
</dbReference>
<dbReference type="InterPro" id="IPR036249">
    <property type="entry name" value="Thioredoxin-like_sf"/>
</dbReference>
<dbReference type="EMBL" id="SOBT01000008">
    <property type="protein sequence ID" value="TDU32352.1"/>
    <property type="molecule type" value="Genomic_DNA"/>
</dbReference>
<name>A0A4R7PEX3_9GAMM</name>
<dbReference type="PROSITE" id="PS51352">
    <property type="entry name" value="THIOREDOXIN_2"/>
    <property type="match status" value="1"/>
</dbReference>
<gene>
    <name evidence="2" type="ORF">DFR24_1746</name>
</gene>
<dbReference type="SUPFAM" id="SSF52833">
    <property type="entry name" value="Thioredoxin-like"/>
    <property type="match status" value="1"/>
</dbReference>
<accession>A0A4R7PEX3</accession>